<dbReference type="Proteomes" id="UP000295701">
    <property type="component" value="Unassembled WGS sequence"/>
</dbReference>
<name>A0A4R6AEM5_9RHOB</name>
<dbReference type="InterPro" id="IPR018959">
    <property type="entry name" value="DUF1989"/>
</dbReference>
<evidence type="ECO:0000313" key="3">
    <source>
        <dbReference type="EMBL" id="TDL79703.1"/>
    </source>
</evidence>
<organism evidence="3 4">
    <name type="scientific">Palleronia sediminis</name>
    <dbReference type="NCBI Taxonomy" id="2547833"/>
    <lineage>
        <taxon>Bacteria</taxon>
        <taxon>Pseudomonadati</taxon>
        <taxon>Pseudomonadota</taxon>
        <taxon>Alphaproteobacteria</taxon>
        <taxon>Rhodobacterales</taxon>
        <taxon>Roseobacteraceae</taxon>
        <taxon>Palleronia</taxon>
    </lineage>
</organism>
<reference evidence="3 4" key="1">
    <citation type="submission" date="2019-03" db="EMBL/GenBank/DDBJ databases">
        <title>Primorskyibacter sp. SS33 isolated from sediments.</title>
        <authorList>
            <person name="Xunke S."/>
        </authorList>
    </citation>
    <scope>NUCLEOTIDE SEQUENCE [LARGE SCALE GENOMIC DNA]</scope>
    <source>
        <strain evidence="3 4">SS33</strain>
    </source>
</reference>
<evidence type="ECO:0000313" key="4">
    <source>
        <dbReference type="Proteomes" id="UP000295701"/>
    </source>
</evidence>
<feature type="region of interest" description="Disordered" evidence="1">
    <location>
        <begin position="1"/>
        <end position="24"/>
    </location>
</feature>
<dbReference type="OrthoDB" id="9792415at2"/>
<dbReference type="EMBL" id="SNAA01000008">
    <property type="protein sequence ID" value="TDL79703.1"/>
    <property type="molecule type" value="Genomic_DNA"/>
</dbReference>
<sequence>MLWHRAREQRSADGHPAARRKRRAHLRYVSAPADADARRAVAPVICYPTDTLPAPDPDAIAAHLEGAEPIGRVDVPPRDARAIRVPRGTLLRISCPEGAQVGDLNLFAQGNLDERFFAGKTRALHGTHLDVGARMWSCFPYLRPMATLVADSLDWYGTDPFGGRVHDVIGTRCDPYTARLLGGGDYHHCCHSNLTRALAAAEGIAPDRAEALVHDVLNVFMCTGFTAVEGLYFMKASPARKGDRIDLLAEIDLLAVLSACPGGDCGSAHSSDTATCHPLRMEVLSPGAERAAAWPEPPVNAYDRSHGL</sequence>
<feature type="domain" description="DUF1989" evidence="2">
    <location>
        <begin position="75"/>
        <end position="254"/>
    </location>
</feature>
<dbReference type="PANTHER" id="PTHR31527:SF0">
    <property type="entry name" value="RE64534P"/>
    <property type="match status" value="1"/>
</dbReference>
<dbReference type="AlphaFoldDB" id="A0A4R6AEM5"/>
<proteinExistence type="predicted"/>
<dbReference type="PANTHER" id="PTHR31527">
    <property type="entry name" value="RE64534P"/>
    <property type="match status" value="1"/>
</dbReference>
<protein>
    <submittedName>
        <fullName evidence="3">DUF1989 domain-containing protein</fullName>
    </submittedName>
</protein>
<dbReference type="Pfam" id="PF09347">
    <property type="entry name" value="DUF1989"/>
    <property type="match status" value="1"/>
</dbReference>
<evidence type="ECO:0000259" key="2">
    <source>
        <dbReference type="Pfam" id="PF09347"/>
    </source>
</evidence>
<evidence type="ECO:0000256" key="1">
    <source>
        <dbReference type="SAM" id="MobiDB-lite"/>
    </source>
</evidence>
<gene>
    <name evidence="3" type="ORF">E2L08_08855</name>
</gene>
<keyword evidence="4" id="KW-1185">Reference proteome</keyword>
<accession>A0A4R6AEM5</accession>
<comment type="caution">
    <text evidence="3">The sequence shown here is derived from an EMBL/GenBank/DDBJ whole genome shotgun (WGS) entry which is preliminary data.</text>
</comment>
<feature type="compositionally biased region" description="Basic and acidic residues" evidence="1">
    <location>
        <begin position="1"/>
        <end position="13"/>
    </location>
</feature>